<dbReference type="KEGG" id="dal:Dalk_1973"/>
<dbReference type="RefSeq" id="WP_012611098.1">
    <property type="nucleotide sequence ID" value="NC_011768.1"/>
</dbReference>
<dbReference type="AlphaFoldDB" id="B8FEZ2"/>
<dbReference type="CDD" id="cd06423">
    <property type="entry name" value="CESA_like"/>
    <property type="match status" value="1"/>
</dbReference>
<dbReference type="eggNOG" id="COG1216">
    <property type="taxonomic scope" value="Bacteria"/>
</dbReference>
<dbReference type="SUPFAM" id="SSF53448">
    <property type="entry name" value="Nucleotide-diphospho-sugar transferases"/>
    <property type="match status" value="1"/>
</dbReference>
<accession>B8FEZ2</accession>
<dbReference type="Pfam" id="PF00535">
    <property type="entry name" value="Glycos_transf_2"/>
    <property type="match status" value="1"/>
</dbReference>
<dbReference type="InterPro" id="IPR050834">
    <property type="entry name" value="Glycosyltransf_2"/>
</dbReference>
<keyword evidence="3" id="KW-1185">Reference proteome</keyword>
<name>B8FEZ2_DESAL</name>
<gene>
    <name evidence="2" type="ordered locus">Dalk_1973</name>
</gene>
<dbReference type="CAZy" id="GT2">
    <property type="family name" value="Glycosyltransferase Family 2"/>
</dbReference>
<dbReference type="PANTHER" id="PTHR43685">
    <property type="entry name" value="GLYCOSYLTRANSFERASE"/>
    <property type="match status" value="1"/>
</dbReference>
<sequence>MTYTIAVCTYNRSDILERSILAALDQEGAPDYEVLAVDNNSTDKTAAVLENLSSRHARLRIVKETRRGLSHARNRAIKEAEGDFIVYVDDDAVLDPQYLRSLDSLLHDVPNLGAAGGLIRVGCVETPPPWFTPRLEIWCNKLDYGPQRRFLRYPQILYGTNMAFPKKVLVKIGGFHTGLGRSGKGLGDSEDLEIMLRLEKAGLPVVYDPGLSVMHFMTPDRMTREYFLNKAAMHGKCRYAAEKIHGRARPLEGLAAWALSLGRTVVRPGRDGFSEKLIRKSSLNYFLSALKPN</sequence>
<dbReference type="GO" id="GO:0016740">
    <property type="term" value="F:transferase activity"/>
    <property type="evidence" value="ECO:0007669"/>
    <property type="project" value="UniProtKB-KW"/>
</dbReference>
<keyword evidence="2" id="KW-0808">Transferase</keyword>
<evidence type="ECO:0000313" key="2">
    <source>
        <dbReference type="EMBL" id="ACL03669.1"/>
    </source>
</evidence>
<organism evidence="2 3">
    <name type="scientific">Desulfatibacillum aliphaticivorans</name>
    <dbReference type="NCBI Taxonomy" id="218208"/>
    <lineage>
        <taxon>Bacteria</taxon>
        <taxon>Pseudomonadati</taxon>
        <taxon>Thermodesulfobacteriota</taxon>
        <taxon>Desulfobacteria</taxon>
        <taxon>Desulfobacterales</taxon>
        <taxon>Desulfatibacillaceae</taxon>
        <taxon>Desulfatibacillum</taxon>
    </lineage>
</organism>
<reference evidence="2 3" key="1">
    <citation type="journal article" date="2012" name="Environ. Microbiol.">
        <title>The genome sequence of Desulfatibacillum alkenivorans AK-01: a blueprint for anaerobic alkane oxidation.</title>
        <authorList>
            <person name="Callaghan A.V."/>
            <person name="Morris B.E."/>
            <person name="Pereira I.A."/>
            <person name="McInerney M.J."/>
            <person name="Austin R.N."/>
            <person name="Groves J.T."/>
            <person name="Kukor J.J."/>
            <person name="Suflita J.M."/>
            <person name="Young L.Y."/>
            <person name="Zylstra G.J."/>
            <person name="Wawrik B."/>
        </authorList>
    </citation>
    <scope>NUCLEOTIDE SEQUENCE [LARGE SCALE GENOMIC DNA]</scope>
    <source>
        <strain evidence="2 3">AK-01</strain>
    </source>
</reference>
<dbReference type="PANTHER" id="PTHR43685:SF3">
    <property type="entry name" value="SLR2126 PROTEIN"/>
    <property type="match status" value="1"/>
</dbReference>
<dbReference type="EMBL" id="CP001322">
    <property type="protein sequence ID" value="ACL03669.1"/>
    <property type="molecule type" value="Genomic_DNA"/>
</dbReference>
<dbReference type="InterPro" id="IPR029044">
    <property type="entry name" value="Nucleotide-diphossugar_trans"/>
</dbReference>
<evidence type="ECO:0000259" key="1">
    <source>
        <dbReference type="Pfam" id="PF00535"/>
    </source>
</evidence>
<proteinExistence type="predicted"/>
<dbReference type="Proteomes" id="UP000000739">
    <property type="component" value="Chromosome"/>
</dbReference>
<dbReference type="Gene3D" id="3.90.550.10">
    <property type="entry name" value="Spore Coat Polysaccharide Biosynthesis Protein SpsA, Chain A"/>
    <property type="match status" value="1"/>
</dbReference>
<dbReference type="HOGENOM" id="CLU_025996_19_2_7"/>
<protein>
    <submittedName>
        <fullName evidence="2">Glycosyl transferase family 2</fullName>
    </submittedName>
</protein>
<evidence type="ECO:0000313" key="3">
    <source>
        <dbReference type="Proteomes" id="UP000000739"/>
    </source>
</evidence>
<dbReference type="InterPro" id="IPR001173">
    <property type="entry name" value="Glyco_trans_2-like"/>
</dbReference>
<feature type="domain" description="Glycosyltransferase 2-like" evidence="1">
    <location>
        <begin position="4"/>
        <end position="171"/>
    </location>
</feature>